<accession>A0A914RG80</accession>
<dbReference type="WBParaSite" id="PEQ_0000072701-mRNA-1">
    <property type="protein sequence ID" value="PEQ_0000072701-mRNA-1"/>
    <property type="gene ID" value="PEQ_0000072701"/>
</dbReference>
<dbReference type="AlphaFoldDB" id="A0A914RG80"/>
<reference evidence="2" key="1">
    <citation type="submission" date="2022-11" db="UniProtKB">
        <authorList>
            <consortium name="WormBaseParasite"/>
        </authorList>
    </citation>
    <scope>IDENTIFICATION</scope>
</reference>
<keyword evidence="1" id="KW-1185">Reference proteome</keyword>
<evidence type="ECO:0000313" key="1">
    <source>
        <dbReference type="Proteomes" id="UP000887564"/>
    </source>
</evidence>
<name>A0A914RG80_PAREQ</name>
<organism evidence="1 2">
    <name type="scientific">Parascaris equorum</name>
    <name type="common">Equine roundworm</name>
    <dbReference type="NCBI Taxonomy" id="6256"/>
    <lineage>
        <taxon>Eukaryota</taxon>
        <taxon>Metazoa</taxon>
        <taxon>Ecdysozoa</taxon>
        <taxon>Nematoda</taxon>
        <taxon>Chromadorea</taxon>
        <taxon>Rhabditida</taxon>
        <taxon>Spirurina</taxon>
        <taxon>Ascaridomorpha</taxon>
        <taxon>Ascaridoidea</taxon>
        <taxon>Ascarididae</taxon>
        <taxon>Parascaris</taxon>
    </lineage>
</organism>
<protein>
    <submittedName>
        <fullName evidence="2">Uncharacterized protein</fullName>
    </submittedName>
</protein>
<sequence>IQVGSGSGAHSGPGFLPWHREYLKSSVNLIDSKLLFALSIQPSLFLIGIQLWITIFKIPVIPSCLVRYSPAKRISSEMSSLVHSLTGVPLRVAMQFSG</sequence>
<dbReference type="Proteomes" id="UP000887564">
    <property type="component" value="Unplaced"/>
</dbReference>
<proteinExistence type="predicted"/>
<evidence type="ECO:0000313" key="2">
    <source>
        <dbReference type="WBParaSite" id="PEQ_0000072701-mRNA-1"/>
    </source>
</evidence>